<feature type="compositionally biased region" description="Low complexity" evidence="1">
    <location>
        <begin position="1469"/>
        <end position="1486"/>
    </location>
</feature>
<feature type="compositionally biased region" description="Polar residues" evidence="1">
    <location>
        <begin position="1432"/>
        <end position="1446"/>
    </location>
</feature>
<keyword evidence="3" id="KW-1185">Reference proteome</keyword>
<evidence type="ECO:0000256" key="1">
    <source>
        <dbReference type="SAM" id="MobiDB-lite"/>
    </source>
</evidence>
<accession>A0ABQ9X4F8</accession>
<feature type="compositionally biased region" description="Acidic residues" evidence="1">
    <location>
        <begin position="1704"/>
        <end position="1719"/>
    </location>
</feature>
<feature type="compositionally biased region" description="Basic residues" evidence="1">
    <location>
        <begin position="1602"/>
        <end position="1613"/>
    </location>
</feature>
<proteinExistence type="predicted"/>
<reference evidence="2 3" key="1">
    <citation type="journal article" date="2022" name="bioRxiv">
        <title>Genomics of Preaxostyla Flagellates Illuminates Evolutionary Transitions and the Path Towards Mitochondrial Loss.</title>
        <authorList>
            <person name="Novak L.V.F."/>
            <person name="Treitli S.C."/>
            <person name="Pyrih J."/>
            <person name="Halakuc P."/>
            <person name="Pipaliya S.V."/>
            <person name="Vacek V."/>
            <person name="Brzon O."/>
            <person name="Soukal P."/>
            <person name="Eme L."/>
            <person name="Dacks J.B."/>
            <person name="Karnkowska A."/>
            <person name="Elias M."/>
            <person name="Hampl V."/>
        </authorList>
    </citation>
    <scope>NUCLEOTIDE SEQUENCE [LARGE SCALE GENOMIC DNA]</scope>
    <source>
        <strain evidence="2">NAU3</strain>
        <tissue evidence="2">Gut</tissue>
    </source>
</reference>
<feature type="region of interest" description="Disordered" evidence="1">
    <location>
        <begin position="1351"/>
        <end position="1495"/>
    </location>
</feature>
<dbReference type="Proteomes" id="UP001281761">
    <property type="component" value="Unassembled WGS sequence"/>
</dbReference>
<name>A0ABQ9X4F8_9EUKA</name>
<feature type="compositionally biased region" description="Polar residues" evidence="1">
    <location>
        <begin position="1454"/>
        <end position="1468"/>
    </location>
</feature>
<feature type="compositionally biased region" description="Basic and acidic residues" evidence="1">
    <location>
        <begin position="1351"/>
        <end position="1360"/>
    </location>
</feature>
<evidence type="ECO:0000313" key="2">
    <source>
        <dbReference type="EMBL" id="KAK2946483.1"/>
    </source>
</evidence>
<feature type="compositionally biased region" description="Low complexity" evidence="1">
    <location>
        <begin position="1724"/>
        <end position="1740"/>
    </location>
</feature>
<feature type="region of interest" description="Disordered" evidence="1">
    <location>
        <begin position="1690"/>
        <end position="1751"/>
    </location>
</feature>
<sequence length="2219" mass="250094">MASLKEFFNKSSHEFSLLPFSDTTKTLLGKYYSRLIRSTFSPKLLDMATPIKQLDRGAQARTEIDIPLASPKSSLRNEKPERLILFDSHFGYDMESLAKAQLVTGTDILPPLDPPLERRPSAVVLDTTKTQLTFLDFPKNKSSNKGRYPEDSISSTFSAYLSLNFAELSTRCQERVKTITSHKYEYEQQPATFSNISTPILTTPSFPALLHASTPQHTPSTISRTKPSQQSRNLSIFDQFLSNVVDEAMQSTLSRSVNLANAATTIKSTHTSNSTLSPDTLFRSSESLLQSSPAHFEAVQTSYLISPAVHNSMLVFMNWKKLMNGALSTFKQLSHLPDSSPPPHTSHLDSDRRNLSMRSYDQFQIPSTPLSLFSEQRGSPPMPTDTFVQLSSPPISSHVPFRLKRQATQNSMHSHIRTMIYQPKTTLSVPPTPHHYTPAIEPITYRPEPMNRKHRLWRQIFSSSIAPTFPEFTPHQSESVYPLPHASPTHVALGFETIPERSQGASSPSSPPRPPTKRQSDVLNVTNFPALTFSAVTHFFISRQSRSLCHSSIVEPYFVSFQTFDLMMAFDSAEHISGLSTSGFEREYRLFLDSRAKSRIEQANELIQRISRSPSNISYADYIKMTVATQFFPELCGILPFITFGDLGWAAKGNFEDFISMFKKATEVTDSETDRTGFTFMDKKDPKHAFALMTQLTKQPIMPSIPVFARLITKNSKKLRSILAISVFSSIPVPIRTHHDIFTRPFPRTLRTTSTFGITCRSFDMIISLLTFLSNDISRIQFRLTSTWQQKGDDAALGDQIISAIAVLRDVLWVLDIVGSILSSSVGSSDLKMIHSIRIFERSVLKLSVLIHLVFSDVLFWSFFRTYLLNDYRVNTQTLPTQPDRPLPANRRNLPGMELYHQSNSVPYFQPNSLPSSQSTSAHFLCNTLFLPVFNFSQNQRLDDFVPVVSLHPPHWTIFVTETVVCSTVLSFFKLICGWEVGKTSEGKEDGRNDGFAWKRRQKAFIGAGLMGYLRLTPYGPWVRGRPQPDEHTNTSFNPSNPLQSPSPTLSSTIPFLPVTSASSLASFVNSHQFISSAHKVNFYGTLQIAQDVRFIIRTCCEHFNLTPRTLLTQANSIRIPTLLFSLLRLLMLLAGFPNPHLWGSYAQERLKLHSAFEKVSEKEGDAKNPMSLPWVRAPFLSGAIGMSRDGEDGENEKERREEKDVCEFSEIDWERNEAQSILIVRSFMTNISGTPTLLPFASPSSTVPPKQNNLPFTWTSFSSPCLVRFDTLPQTHKHHTRRRIGIGRKLSTGTHSSLSSGFSRDNPVTSNLLSTHWSDFQKNQSNQNTAGWQGTPRQLDEMFFPNHSARDILKNDRNPSETGMIVDEKDRRMKATKSMMERGMVSERKGEEERESEDGPRHFQRDLLFSPSTSPRILRSEGREMEERQTQEQPSLLSQDQNQPSKVKPILVNETNTNTLTSDTNPLTTQDNQSSTSPQPSSTTDAKTSSQSVVGNEQIQLLADTPLLCDDPLPNAHSCQPVPILVSSIDIPTIFGSTPTNSPSLSVNCHILDGEDGIGVGSDDEKNEESKENDHDFVRPPFLSNKLGLHVTNRANSMNHRPPHLLPRKRSNRGVSFDTRFTSPDTLLPEHLSQSRTLTHSPQINPRHTANEPITLDGTVNRGLMGIFAPAVTEMMELGRDSGDIIAIPQNLDQKNEFSTEPGDWDEERVESEAELGDDGVGRTPTRSPSSSDTSFSSTGPVQLVSESTPLSPPLLRLHLPLDRSHSSLSPPIASDLSIGRKRETLELKCLMQDEDLELCDSDCAWCASHSFPTKSIHRNQTYKDTPEKERKSSKHSIQPDSSDDSLCGLSEEEFEPVGCLGGQPKKRARTHRMRCRKEKRLIALPFPMDSSPFLNWNEERLESEVEMAIVFLSLIATVKFQPAFDASLETKAVKLLDSVSLRAFTSIDVFLDSLGRTAEESWINFIQCIVVLISSANWVLITATMEMVHSLICTFPATDHFAFVKADLIHRLISSLNPQSLSFAETGDIHINVMKIISKSVWLATPYKLTELRIEDDDEQQAVYETVLQQVITPSENYIRYLCVNRFSIVDSTLSNEIMVLLTQLIRICPSHHPTMNFVLHMPVGLTIPSYLALFEYDWPIYNFLLRMIEFQCEWNRMKGKYRQMWKTVDRVLRMEGIEDVIEEKLRNDECTDSGEYIVTTSIDLSNQRGMNLLKRE</sequence>
<feature type="region of interest" description="Disordered" evidence="1">
    <location>
        <begin position="1819"/>
        <end position="1847"/>
    </location>
</feature>
<feature type="compositionally biased region" description="Polar residues" evidence="1">
    <location>
        <begin position="1635"/>
        <end position="1649"/>
    </location>
</feature>
<organism evidence="2 3">
    <name type="scientific">Blattamonas nauphoetae</name>
    <dbReference type="NCBI Taxonomy" id="2049346"/>
    <lineage>
        <taxon>Eukaryota</taxon>
        <taxon>Metamonada</taxon>
        <taxon>Preaxostyla</taxon>
        <taxon>Oxymonadida</taxon>
        <taxon>Blattamonas</taxon>
    </lineage>
</organism>
<evidence type="ECO:0000313" key="3">
    <source>
        <dbReference type="Proteomes" id="UP001281761"/>
    </source>
</evidence>
<feature type="compositionally biased region" description="Basic and acidic residues" evidence="1">
    <location>
        <begin position="1419"/>
        <end position="1431"/>
    </location>
</feature>
<dbReference type="EMBL" id="JARBJD010000227">
    <property type="protein sequence ID" value="KAK2946483.1"/>
    <property type="molecule type" value="Genomic_DNA"/>
</dbReference>
<feature type="compositionally biased region" description="Basic and acidic residues" evidence="1">
    <location>
        <begin position="1569"/>
        <end position="1579"/>
    </location>
</feature>
<gene>
    <name evidence="2" type="ORF">BLNAU_18588</name>
</gene>
<comment type="caution">
    <text evidence="2">The sequence shown here is derived from an EMBL/GenBank/DDBJ whole genome shotgun (WGS) entry which is preliminary data.</text>
</comment>
<feature type="region of interest" description="Disordered" evidence="1">
    <location>
        <begin position="499"/>
        <end position="520"/>
    </location>
</feature>
<feature type="region of interest" description="Disordered" evidence="1">
    <location>
        <begin position="1597"/>
        <end position="1617"/>
    </location>
</feature>
<feature type="region of interest" description="Disordered" evidence="1">
    <location>
        <begin position="1024"/>
        <end position="1049"/>
    </location>
</feature>
<feature type="region of interest" description="Disordered" evidence="1">
    <location>
        <begin position="1635"/>
        <end position="1657"/>
    </location>
</feature>
<protein>
    <submittedName>
        <fullName evidence="2">Uncharacterized protein</fullName>
    </submittedName>
</protein>
<feature type="region of interest" description="Disordered" evidence="1">
    <location>
        <begin position="1559"/>
        <end position="1583"/>
    </location>
</feature>
<feature type="compositionally biased region" description="Basic and acidic residues" evidence="1">
    <location>
        <begin position="1385"/>
        <end position="1406"/>
    </location>
</feature>
<feature type="compositionally biased region" description="Low complexity" evidence="1">
    <location>
        <begin position="1036"/>
        <end position="1049"/>
    </location>
</feature>